<keyword evidence="6" id="KW-0472">Membrane</keyword>
<feature type="transmembrane region" description="Helical" evidence="6">
    <location>
        <begin position="306"/>
        <end position="323"/>
    </location>
</feature>
<comment type="caution">
    <text evidence="9">The sequence shown here is derived from an EMBL/GenBank/DDBJ whole genome shotgun (WGS) entry which is preliminary data.</text>
</comment>
<name>A0A0L0BXF3_LUCCU</name>
<proteinExistence type="inferred from homology"/>
<dbReference type="PROSITE" id="PS51144">
    <property type="entry name" value="ALPHA_CA_2"/>
    <property type="match status" value="1"/>
</dbReference>
<dbReference type="InterPro" id="IPR023561">
    <property type="entry name" value="Carbonic_anhydrase_a-class"/>
</dbReference>
<keyword evidence="6" id="KW-0812">Transmembrane</keyword>
<dbReference type="GO" id="GO:0008270">
    <property type="term" value="F:zinc ion binding"/>
    <property type="evidence" value="ECO:0007669"/>
    <property type="project" value="InterPro"/>
</dbReference>
<dbReference type="Pfam" id="PF00194">
    <property type="entry name" value="Carb_anhydrase"/>
    <property type="match status" value="1"/>
</dbReference>
<dbReference type="Proteomes" id="UP000037069">
    <property type="component" value="Unassembled WGS sequence"/>
</dbReference>
<feature type="domain" description="Alpha-carbonic anhydrase" evidence="8">
    <location>
        <begin position="25"/>
        <end position="283"/>
    </location>
</feature>
<dbReference type="Gene3D" id="3.10.200.10">
    <property type="entry name" value="Alpha carbonic anhydrase"/>
    <property type="match status" value="1"/>
</dbReference>
<dbReference type="GO" id="GO:0005737">
    <property type="term" value="C:cytoplasm"/>
    <property type="evidence" value="ECO:0007669"/>
    <property type="project" value="TreeGrafter"/>
</dbReference>
<dbReference type="InterPro" id="IPR036398">
    <property type="entry name" value="CA_dom_sf"/>
</dbReference>
<evidence type="ECO:0000313" key="10">
    <source>
        <dbReference type="Proteomes" id="UP000037069"/>
    </source>
</evidence>
<dbReference type="FunFam" id="3.10.200.10:FF:000003">
    <property type="entry name" value="Carbonic anhydrase 12"/>
    <property type="match status" value="1"/>
</dbReference>
<keyword evidence="3" id="KW-0479">Metal-binding</keyword>
<reference evidence="9 10" key="1">
    <citation type="journal article" date="2015" name="Nat. Commun.">
        <title>Lucilia cuprina genome unlocks parasitic fly biology to underpin future interventions.</title>
        <authorList>
            <person name="Anstead C.A."/>
            <person name="Korhonen P.K."/>
            <person name="Young N.D."/>
            <person name="Hall R.S."/>
            <person name="Jex A.R."/>
            <person name="Murali S.C."/>
            <person name="Hughes D.S."/>
            <person name="Lee S.F."/>
            <person name="Perry T."/>
            <person name="Stroehlein A.J."/>
            <person name="Ansell B.R."/>
            <person name="Breugelmans B."/>
            <person name="Hofmann A."/>
            <person name="Qu J."/>
            <person name="Dugan S."/>
            <person name="Lee S.L."/>
            <person name="Chao H."/>
            <person name="Dinh H."/>
            <person name="Han Y."/>
            <person name="Doddapaneni H.V."/>
            <person name="Worley K.C."/>
            <person name="Muzny D.M."/>
            <person name="Ioannidis P."/>
            <person name="Waterhouse R.M."/>
            <person name="Zdobnov E.M."/>
            <person name="James P.J."/>
            <person name="Bagnall N.H."/>
            <person name="Kotze A.C."/>
            <person name="Gibbs R.A."/>
            <person name="Richards S."/>
            <person name="Batterham P."/>
            <person name="Gasser R.B."/>
        </authorList>
    </citation>
    <scope>NUCLEOTIDE SEQUENCE [LARGE SCALE GENOMIC DNA]</scope>
    <source>
        <strain evidence="9 10">LS</strain>
        <tissue evidence="9">Full body</tissue>
    </source>
</reference>
<keyword evidence="10" id="KW-1185">Reference proteome</keyword>
<evidence type="ECO:0000313" key="9">
    <source>
        <dbReference type="EMBL" id="KNC24722.1"/>
    </source>
</evidence>
<dbReference type="OrthoDB" id="429145at2759"/>
<evidence type="ECO:0000259" key="8">
    <source>
        <dbReference type="PROSITE" id="PS51144"/>
    </source>
</evidence>
<dbReference type="InterPro" id="IPR001148">
    <property type="entry name" value="CA_dom"/>
</dbReference>
<keyword evidence="4" id="KW-0862">Zinc</keyword>
<dbReference type="SUPFAM" id="SSF51069">
    <property type="entry name" value="Carbonic anhydrase"/>
    <property type="match status" value="1"/>
</dbReference>
<accession>A0A0L0BXF3</accession>
<dbReference type="SMART" id="SM01057">
    <property type="entry name" value="Carb_anhydrase"/>
    <property type="match status" value="1"/>
</dbReference>
<dbReference type="PROSITE" id="PS51257">
    <property type="entry name" value="PROKAR_LIPOPROTEIN"/>
    <property type="match status" value="1"/>
</dbReference>
<feature type="signal peptide" evidence="7">
    <location>
        <begin position="1"/>
        <end position="23"/>
    </location>
</feature>
<evidence type="ECO:0000256" key="7">
    <source>
        <dbReference type="SAM" id="SignalP"/>
    </source>
</evidence>
<protein>
    <recommendedName>
        <fullName evidence="2">carbonic anhydrase</fullName>
        <ecNumber evidence="2">4.2.1.1</ecNumber>
    </recommendedName>
</protein>
<dbReference type="OMA" id="EHWSEDY"/>
<feature type="chain" id="PRO_5005535283" description="carbonic anhydrase" evidence="7">
    <location>
        <begin position="24"/>
        <end position="330"/>
    </location>
</feature>
<keyword evidence="5" id="KW-0325">Glycoprotein</keyword>
<keyword evidence="6" id="KW-1133">Transmembrane helix</keyword>
<organism evidence="9 10">
    <name type="scientific">Lucilia cuprina</name>
    <name type="common">Green bottle fly</name>
    <name type="synonym">Australian sheep blowfly</name>
    <dbReference type="NCBI Taxonomy" id="7375"/>
    <lineage>
        <taxon>Eukaryota</taxon>
        <taxon>Metazoa</taxon>
        <taxon>Ecdysozoa</taxon>
        <taxon>Arthropoda</taxon>
        <taxon>Hexapoda</taxon>
        <taxon>Insecta</taxon>
        <taxon>Pterygota</taxon>
        <taxon>Neoptera</taxon>
        <taxon>Endopterygota</taxon>
        <taxon>Diptera</taxon>
        <taxon>Brachycera</taxon>
        <taxon>Muscomorpha</taxon>
        <taxon>Oestroidea</taxon>
        <taxon>Calliphoridae</taxon>
        <taxon>Luciliinae</taxon>
        <taxon>Lucilia</taxon>
    </lineage>
</organism>
<dbReference type="STRING" id="7375.A0A0L0BXF3"/>
<dbReference type="GO" id="GO:0004089">
    <property type="term" value="F:carbonate dehydratase activity"/>
    <property type="evidence" value="ECO:0007669"/>
    <property type="project" value="UniProtKB-EC"/>
</dbReference>
<dbReference type="PANTHER" id="PTHR18952">
    <property type="entry name" value="CARBONIC ANHYDRASE"/>
    <property type="match status" value="1"/>
</dbReference>
<evidence type="ECO:0000256" key="3">
    <source>
        <dbReference type="ARBA" id="ARBA00022723"/>
    </source>
</evidence>
<dbReference type="EC" id="4.2.1.1" evidence="2"/>
<evidence type="ECO:0000256" key="5">
    <source>
        <dbReference type="ARBA" id="ARBA00023180"/>
    </source>
</evidence>
<comment type="similarity">
    <text evidence="1">Belongs to the alpha-carbonic anhydrase family.</text>
</comment>
<evidence type="ECO:0000256" key="6">
    <source>
        <dbReference type="SAM" id="Phobius"/>
    </source>
</evidence>
<dbReference type="PANTHER" id="PTHR18952:SF124">
    <property type="entry name" value="CARBONIC ANHYDRASE 7"/>
    <property type="match status" value="1"/>
</dbReference>
<evidence type="ECO:0000256" key="1">
    <source>
        <dbReference type="ARBA" id="ARBA00010718"/>
    </source>
</evidence>
<dbReference type="EMBL" id="JRES01001180">
    <property type="protein sequence ID" value="KNC24722.1"/>
    <property type="molecule type" value="Genomic_DNA"/>
</dbReference>
<sequence>MFKIRNFTLPAIILATLLSCVQPESEFTYFGNMGPDHWSEHYNQCSGKHQSPININDVDVVNRTYTEMLFENFEKVPLEATIFNNGHTVLVKLSYEGEIPTIAEGPLEGKGTYQFQQLHFHWGEDNTVGSEDRINDVAYPMELHVVFRNSKYDSFEEAVRRDDGVLVMAAFYEVGNYTNYEYENLTTHIELIQEPHTNTTLNETMDLWSLLPKDLNGYYTYIGSLTTPPCSEDVIWIDFINPIGISEDLIERFRYLKTFDGSSLTHNFRPVQPLNNRKVYRAVPEIMKRIPDDFASEASSIKLKSAILYSLPILSILLVYFNLKTHFHIF</sequence>
<dbReference type="CDD" id="cd00326">
    <property type="entry name" value="alpha_CA"/>
    <property type="match status" value="1"/>
</dbReference>
<evidence type="ECO:0000256" key="4">
    <source>
        <dbReference type="ARBA" id="ARBA00022833"/>
    </source>
</evidence>
<keyword evidence="7" id="KW-0732">Signal</keyword>
<evidence type="ECO:0000256" key="2">
    <source>
        <dbReference type="ARBA" id="ARBA00012925"/>
    </source>
</evidence>
<gene>
    <name evidence="9" type="ORF">FF38_05436</name>
</gene>
<dbReference type="AlphaFoldDB" id="A0A0L0BXF3"/>